<dbReference type="PANTHER" id="PTHR31769">
    <property type="entry name" value="OS07G0462200 PROTEIN-RELATED"/>
    <property type="match status" value="1"/>
</dbReference>
<accession>A0A5B6WBQ7</accession>
<comment type="subcellular location">
    <subcellularLocation>
        <location evidence="1">Endomembrane system</location>
        <topology evidence="1">Multi-pass membrane protein</topology>
    </subcellularLocation>
</comment>
<name>A0A5B6WBQ7_9ROSI</name>
<dbReference type="EMBL" id="SMMG02000003">
    <property type="protein sequence ID" value="KAA3478833.1"/>
    <property type="molecule type" value="Genomic_DNA"/>
</dbReference>
<evidence type="ECO:0000256" key="4">
    <source>
        <dbReference type="ARBA" id="ARBA00022989"/>
    </source>
</evidence>
<proteinExistence type="inferred from homology"/>
<feature type="transmembrane region" description="Helical" evidence="7">
    <location>
        <begin position="278"/>
        <end position="298"/>
    </location>
</feature>
<feature type="transmembrane region" description="Helical" evidence="7">
    <location>
        <begin position="198"/>
        <end position="224"/>
    </location>
</feature>
<keyword evidence="10" id="KW-1185">Reference proteome</keyword>
<evidence type="ECO:0000256" key="8">
    <source>
        <dbReference type="SAM" id="SignalP"/>
    </source>
</evidence>
<evidence type="ECO:0000256" key="7">
    <source>
        <dbReference type="SAM" id="Phobius"/>
    </source>
</evidence>
<dbReference type="InterPro" id="IPR009606">
    <property type="entry name" value="DEAL/Modifying_wall_lignin1/2"/>
</dbReference>
<dbReference type="AlphaFoldDB" id="A0A5B6WBQ7"/>
<dbReference type="OrthoDB" id="1667348at2759"/>
<keyword evidence="2 7" id="KW-0812">Transmembrane</keyword>
<protein>
    <submittedName>
        <fullName evidence="9">Choline dehydrogenase</fullName>
    </submittedName>
</protein>
<sequence length="312" mass="34031">MARNYGFLICLLIMALDITAGVLGIEAEIAENKVKHLRMWIFECRDPSLQAYKLGLAASVLLGLAHVTGNLLGGCVCIWTKGDLDEASANKQLAVASLIFSWYACLELDNISSGIHNADHRDTVQLKVEENMWHNPPSAVFRWRDSMFHSWTFHRCLLSLDITAGILGIEAEKAENKAMHVGKGLVECRNTSSQAYKLGFAALLLLSLAHVIGTLLGGCVTIWRKGNSNKASVIKYLAVAFLIISWMIVVVGLIMLIIGTLSNSKSGYSCGISHHRMFTIGGILCFIHGVFTVAYYISGTAVGREGPRTTTS</sequence>
<evidence type="ECO:0000256" key="1">
    <source>
        <dbReference type="ARBA" id="ARBA00004127"/>
    </source>
</evidence>
<feature type="transmembrane region" description="Helical" evidence="7">
    <location>
        <begin position="236"/>
        <end position="258"/>
    </location>
</feature>
<dbReference type="GO" id="GO:0012505">
    <property type="term" value="C:endomembrane system"/>
    <property type="evidence" value="ECO:0007669"/>
    <property type="project" value="UniProtKB-SubCell"/>
</dbReference>
<keyword evidence="3 8" id="KW-0732">Signal</keyword>
<evidence type="ECO:0000313" key="9">
    <source>
        <dbReference type="EMBL" id="KAA3478833.1"/>
    </source>
</evidence>
<evidence type="ECO:0000256" key="5">
    <source>
        <dbReference type="ARBA" id="ARBA00023136"/>
    </source>
</evidence>
<feature type="chain" id="PRO_5022992447" evidence="8">
    <location>
        <begin position="25"/>
        <end position="312"/>
    </location>
</feature>
<keyword evidence="4 7" id="KW-1133">Transmembrane helix</keyword>
<evidence type="ECO:0000313" key="10">
    <source>
        <dbReference type="Proteomes" id="UP000325315"/>
    </source>
</evidence>
<dbReference type="Pfam" id="PF06749">
    <property type="entry name" value="DUF1218"/>
    <property type="match status" value="2"/>
</dbReference>
<evidence type="ECO:0000256" key="3">
    <source>
        <dbReference type="ARBA" id="ARBA00022729"/>
    </source>
</evidence>
<comment type="similarity">
    <text evidence="6">Belongs to the DESIGUAL family.</text>
</comment>
<keyword evidence="5 7" id="KW-0472">Membrane</keyword>
<evidence type="ECO:0000256" key="2">
    <source>
        <dbReference type="ARBA" id="ARBA00022692"/>
    </source>
</evidence>
<organism evidence="9 10">
    <name type="scientific">Gossypium australe</name>
    <dbReference type="NCBI Taxonomy" id="47621"/>
    <lineage>
        <taxon>Eukaryota</taxon>
        <taxon>Viridiplantae</taxon>
        <taxon>Streptophyta</taxon>
        <taxon>Embryophyta</taxon>
        <taxon>Tracheophyta</taxon>
        <taxon>Spermatophyta</taxon>
        <taxon>Magnoliopsida</taxon>
        <taxon>eudicotyledons</taxon>
        <taxon>Gunneridae</taxon>
        <taxon>Pentapetalae</taxon>
        <taxon>rosids</taxon>
        <taxon>malvids</taxon>
        <taxon>Malvales</taxon>
        <taxon>Malvaceae</taxon>
        <taxon>Malvoideae</taxon>
        <taxon>Gossypium</taxon>
    </lineage>
</organism>
<comment type="caution">
    <text evidence="9">The sequence shown here is derived from an EMBL/GenBank/DDBJ whole genome shotgun (WGS) entry which is preliminary data.</text>
</comment>
<dbReference type="Proteomes" id="UP000325315">
    <property type="component" value="Unassembled WGS sequence"/>
</dbReference>
<dbReference type="InterPro" id="IPR052222">
    <property type="entry name" value="DESIGUAL"/>
</dbReference>
<feature type="signal peptide" evidence="8">
    <location>
        <begin position="1"/>
        <end position="24"/>
    </location>
</feature>
<evidence type="ECO:0000256" key="6">
    <source>
        <dbReference type="ARBA" id="ARBA00029467"/>
    </source>
</evidence>
<gene>
    <name evidence="9" type="ORF">EPI10_019410</name>
</gene>
<reference evidence="10" key="1">
    <citation type="journal article" date="2019" name="Plant Biotechnol. J.">
        <title>Genome sequencing of the Australian wild diploid species Gossypium australe highlights disease resistance and delayed gland morphogenesis.</title>
        <authorList>
            <person name="Cai Y."/>
            <person name="Cai X."/>
            <person name="Wang Q."/>
            <person name="Wang P."/>
            <person name="Zhang Y."/>
            <person name="Cai C."/>
            <person name="Xu Y."/>
            <person name="Wang K."/>
            <person name="Zhou Z."/>
            <person name="Wang C."/>
            <person name="Geng S."/>
            <person name="Li B."/>
            <person name="Dong Q."/>
            <person name="Hou Y."/>
            <person name="Wang H."/>
            <person name="Ai P."/>
            <person name="Liu Z."/>
            <person name="Yi F."/>
            <person name="Sun M."/>
            <person name="An G."/>
            <person name="Cheng J."/>
            <person name="Zhang Y."/>
            <person name="Shi Q."/>
            <person name="Xie Y."/>
            <person name="Shi X."/>
            <person name="Chang Y."/>
            <person name="Huang F."/>
            <person name="Chen Y."/>
            <person name="Hong S."/>
            <person name="Mi L."/>
            <person name="Sun Q."/>
            <person name="Zhang L."/>
            <person name="Zhou B."/>
            <person name="Peng R."/>
            <person name="Zhang X."/>
            <person name="Liu F."/>
        </authorList>
    </citation>
    <scope>NUCLEOTIDE SEQUENCE [LARGE SCALE GENOMIC DNA]</scope>
    <source>
        <strain evidence="10">cv. PA1801</strain>
    </source>
</reference>